<feature type="transmembrane region" description="Helical" evidence="10">
    <location>
        <begin position="294"/>
        <end position="315"/>
    </location>
</feature>
<evidence type="ECO:0000313" key="11">
    <source>
        <dbReference type="EMBL" id="KAK3376444.1"/>
    </source>
</evidence>
<reference evidence="11" key="1">
    <citation type="journal article" date="2023" name="Mol. Phylogenet. Evol.">
        <title>Genome-scale phylogeny and comparative genomics of the fungal order Sordariales.</title>
        <authorList>
            <person name="Hensen N."/>
            <person name="Bonometti L."/>
            <person name="Westerberg I."/>
            <person name="Brannstrom I.O."/>
            <person name="Guillou S."/>
            <person name="Cros-Aarteil S."/>
            <person name="Calhoun S."/>
            <person name="Haridas S."/>
            <person name="Kuo A."/>
            <person name="Mondo S."/>
            <person name="Pangilinan J."/>
            <person name="Riley R."/>
            <person name="LaButti K."/>
            <person name="Andreopoulos B."/>
            <person name="Lipzen A."/>
            <person name="Chen C."/>
            <person name="Yan M."/>
            <person name="Daum C."/>
            <person name="Ng V."/>
            <person name="Clum A."/>
            <person name="Steindorff A."/>
            <person name="Ohm R.A."/>
            <person name="Martin F."/>
            <person name="Silar P."/>
            <person name="Natvig D.O."/>
            <person name="Lalanne C."/>
            <person name="Gautier V."/>
            <person name="Ament-Velasquez S.L."/>
            <person name="Kruys A."/>
            <person name="Hutchinson M.I."/>
            <person name="Powell A.J."/>
            <person name="Barry K."/>
            <person name="Miller A.N."/>
            <person name="Grigoriev I.V."/>
            <person name="Debuchy R."/>
            <person name="Gladieux P."/>
            <person name="Hiltunen Thoren M."/>
            <person name="Johannesson H."/>
        </authorList>
    </citation>
    <scope>NUCLEOTIDE SEQUENCE</scope>
    <source>
        <strain evidence="11">CBS 958.72</strain>
    </source>
</reference>
<keyword evidence="3" id="KW-0813">Transport</keyword>
<evidence type="ECO:0000256" key="4">
    <source>
        <dbReference type="ARBA" id="ARBA00022692"/>
    </source>
</evidence>
<proteinExistence type="inferred from homology"/>
<feature type="region of interest" description="Disordered" evidence="9">
    <location>
        <begin position="1"/>
        <end position="38"/>
    </location>
</feature>
<evidence type="ECO:0000256" key="10">
    <source>
        <dbReference type="SAM" id="Phobius"/>
    </source>
</evidence>
<dbReference type="AlphaFoldDB" id="A0AAE0KH64"/>
<dbReference type="Proteomes" id="UP001287356">
    <property type="component" value="Unassembled WGS sequence"/>
</dbReference>
<dbReference type="NCBIfam" id="TIGR00727">
    <property type="entry name" value="ISP4_OPT"/>
    <property type="match status" value="1"/>
</dbReference>
<evidence type="ECO:0000313" key="12">
    <source>
        <dbReference type="Proteomes" id="UP001287356"/>
    </source>
</evidence>
<dbReference type="Pfam" id="PF03169">
    <property type="entry name" value="OPT"/>
    <property type="match status" value="1"/>
</dbReference>
<keyword evidence="12" id="KW-1185">Reference proteome</keyword>
<feature type="transmembrane region" description="Helical" evidence="10">
    <location>
        <begin position="702"/>
        <end position="717"/>
    </location>
</feature>
<dbReference type="NCBIfam" id="TIGR00728">
    <property type="entry name" value="OPT_sfam"/>
    <property type="match status" value="1"/>
</dbReference>
<evidence type="ECO:0000256" key="3">
    <source>
        <dbReference type="ARBA" id="ARBA00022448"/>
    </source>
</evidence>
<keyword evidence="7 10" id="KW-1133">Transmembrane helix</keyword>
<evidence type="ECO:0000256" key="5">
    <source>
        <dbReference type="ARBA" id="ARBA00022856"/>
    </source>
</evidence>
<feature type="transmembrane region" description="Helical" evidence="10">
    <location>
        <begin position="487"/>
        <end position="506"/>
    </location>
</feature>
<reference evidence="11" key="2">
    <citation type="submission" date="2023-06" db="EMBL/GenBank/DDBJ databases">
        <authorList>
            <consortium name="Lawrence Berkeley National Laboratory"/>
            <person name="Haridas S."/>
            <person name="Hensen N."/>
            <person name="Bonometti L."/>
            <person name="Westerberg I."/>
            <person name="Brannstrom I.O."/>
            <person name="Guillou S."/>
            <person name="Cros-Aarteil S."/>
            <person name="Calhoun S."/>
            <person name="Kuo A."/>
            <person name="Mondo S."/>
            <person name="Pangilinan J."/>
            <person name="Riley R."/>
            <person name="Labutti K."/>
            <person name="Andreopoulos B."/>
            <person name="Lipzen A."/>
            <person name="Chen C."/>
            <person name="Yanf M."/>
            <person name="Daum C."/>
            <person name="Ng V."/>
            <person name="Clum A."/>
            <person name="Steindorff A."/>
            <person name="Ohm R."/>
            <person name="Martin F."/>
            <person name="Silar P."/>
            <person name="Natvig D."/>
            <person name="Lalanne C."/>
            <person name="Gautier V."/>
            <person name="Ament-Velasquez S.L."/>
            <person name="Kruys A."/>
            <person name="Hutchinson M.I."/>
            <person name="Powell A.J."/>
            <person name="Barry K."/>
            <person name="Miller A.N."/>
            <person name="Grigoriev I.V."/>
            <person name="Debuchy R."/>
            <person name="Gladieux P."/>
            <person name="Thoren M.H."/>
            <person name="Johannesson H."/>
        </authorList>
    </citation>
    <scope>NUCLEOTIDE SEQUENCE</scope>
    <source>
        <strain evidence="11">CBS 958.72</strain>
    </source>
</reference>
<comment type="caution">
    <text evidence="11">The sequence shown here is derived from an EMBL/GenBank/DDBJ whole genome shotgun (WGS) entry which is preliminary data.</text>
</comment>
<feature type="transmembrane region" description="Helical" evidence="10">
    <location>
        <begin position="578"/>
        <end position="598"/>
    </location>
</feature>
<dbReference type="EMBL" id="JAULSN010000003">
    <property type="protein sequence ID" value="KAK3376444.1"/>
    <property type="molecule type" value="Genomic_DNA"/>
</dbReference>
<dbReference type="GO" id="GO:0035673">
    <property type="term" value="F:oligopeptide transmembrane transporter activity"/>
    <property type="evidence" value="ECO:0007669"/>
    <property type="project" value="InterPro"/>
</dbReference>
<gene>
    <name evidence="11" type="ORF">B0T24DRAFT_665394</name>
</gene>
<dbReference type="PANTHER" id="PTHR22601">
    <property type="entry name" value="ISP4 LIKE PROTEIN"/>
    <property type="match status" value="1"/>
</dbReference>
<sequence length="875" mass="98924">MSSTSSGEKAQPLRGRTRSRAKKGTDSPRVKEKNIGAGIIRGNEAAVDSADVEREFNVTPRDRQEAQETANRMTLDEVKELLTQVLKIHGSDPNFPYKILDKIEEFLENRDVFDRPHRHVQLINEMKLEAALITNNSPYAEVRCVVDNYDDPSTPSSTIRAWIIGLFFSCVLAFVNQLFSIRQPPIAIGANVAQLCAYPMGKFLERILPDWGVTLWGVRHSLNPGRFSKKEHMLITIMATVASNVPYTNNIIWIQYLPQFFNQSYAGQFSYQILVSLSTNLIGYGMAGLTRRFLVYPAYCVWPSSLVTIALNTAFHNDMNYSVYGPGNVSYFMSRYKFFMCAAGAMFVWFWFPNYIFTALTAFSWLTWIAPNNVNLAAMTGFYSGLGINPWPTFDWNVLSFDGDDPLMLPFFATLNKVLGMVVSCLVIIGMWYNNAYFTSYLPINTNHVYDNTGAPYQVSKALDDKGLYDAAKYGQYSPAYLSAGTLTVYFFFFAVYPASIVYVFLHHRYELISGFKNLIGSFRKSKTTSGVAKFTDVHARLMSRYTEVPEWWYLLVLAAAIGFGIGGIVGWETYTTPGVVFYGIILCIIFVIPLGIIRAITGIEVALNVLAEFIGGTFSDGNALAMNYFKCFGYVTCSNATSFANDLKLAHYIKIPPRQTFMAQVIPTFISTFICVTVLNFQMNQIPHVCTEDAPNNMSCPGINTFFMASVLWGTIGPRKMFGHNGQYTVLMAGWALGVVFPVAFWFVRRRFKSHKWLRQIHPVVLFYGALNWSPYNLSWMVPSLPIAYLSWMWCKYRYLEFWAKYNFVLSAAFSVGISLAAVVMFFTVQWLEIDINWWGNNVVYQGCEADPCPLKVLGDDEAYFGPGPGQWLT</sequence>
<protein>
    <submittedName>
        <fullName evidence="11">OPT oligopeptide transporter protein-domain-containing protein</fullName>
    </submittedName>
</protein>
<feature type="transmembrane region" description="Helical" evidence="10">
    <location>
        <begin position="729"/>
        <end position="749"/>
    </location>
</feature>
<dbReference type="GO" id="GO:0016020">
    <property type="term" value="C:membrane"/>
    <property type="evidence" value="ECO:0007669"/>
    <property type="project" value="UniProtKB-SubCell"/>
</dbReference>
<feature type="transmembrane region" description="Helical" evidence="10">
    <location>
        <begin position="808"/>
        <end position="833"/>
    </location>
</feature>
<evidence type="ECO:0000256" key="7">
    <source>
        <dbReference type="ARBA" id="ARBA00022989"/>
    </source>
</evidence>
<dbReference type="InterPro" id="IPR004813">
    <property type="entry name" value="OPT"/>
</dbReference>
<evidence type="ECO:0000256" key="8">
    <source>
        <dbReference type="ARBA" id="ARBA00023136"/>
    </source>
</evidence>
<keyword evidence="6" id="KW-0653">Protein transport</keyword>
<keyword evidence="8 10" id="KW-0472">Membrane</keyword>
<dbReference type="InterPro" id="IPR004648">
    <property type="entry name" value="Oligpept_transpt"/>
</dbReference>
<feature type="transmembrane region" description="Helical" evidence="10">
    <location>
        <begin position="662"/>
        <end position="682"/>
    </location>
</feature>
<feature type="transmembrane region" description="Helical" evidence="10">
    <location>
        <begin position="269"/>
        <end position="287"/>
    </location>
</feature>
<comment type="subcellular location">
    <subcellularLocation>
        <location evidence="1">Membrane</location>
        <topology evidence="1">Multi-pass membrane protein</topology>
    </subcellularLocation>
</comment>
<feature type="transmembrane region" description="Helical" evidence="10">
    <location>
        <begin position="234"/>
        <end position="257"/>
    </location>
</feature>
<evidence type="ECO:0000256" key="6">
    <source>
        <dbReference type="ARBA" id="ARBA00022927"/>
    </source>
</evidence>
<accession>A0AAE0KH64</accession>
<name>A0AAE0KH64_9PEZI</name>
<comment type="similarity">
    <text evidence="2">Belongs to the oligopeptide OPT transporter family.</text>
</comment>
<feature type="transmembrane region" description="Helical" evidence="10">
    <location>
        <begin position="159"/>
        <end position="179"/>
    </location>
</feature>
<evidence type="ECO:0000256" key="1">
    <source>
        <dbReference type="ARBA" id="ARBA00004141"/>
    </source>
</evidence>
<dbReference type="GO" id="GO:0015031">
    <property type="term" value="P:protein transport"/>
    <property type="evidence" value="ECO:0007669"/>
    <property type="project" value="UniProtKB-KW"/>
</dbReference>
<feature type="transmembrane region" description="Helical" evidence="10">
    <location>
        <begin position="552"/>
        <end position="572"/>
    </location>
</feature>
<organism evidence="11 12">
    <name type="scientific">Lasiosphaeria ovina</name>
    <dbReference type="NCBI Taxonomy" id="92902"/>
    <lineage>
        <taxon>Eukaryota</taxon>
        <taxon>Fungi</taxon>
        <taxon>Dikarya</taxon>
        <taxon>Ascomycota</taxon>
        <taxon>Pezizomycotina</taxon>
        <taxon>Sordariomycetes</taxon>
        <taxon>Sordariomycetidae</taxon>
        <taxon>Sordariales</taxon>
        <taxon>Lasiosphaeriaceae</taxon>
        <taxon>Lasiosphaeria</taxon>
    </lineage>
</organism>
<evidence type="ECO:0000256" key="9">
    <source>
        <dbReference type="SAM" id="MobiDB-lite"/>
    </source>
</evidence>
<evidence type="ECO:0000256" key="2">
    <source>
        <dbReference type="ARBA" id="ARBA00008807"/>
    </source>
</evidence>
<keyword evidence="5" id="KW-0571">Peptide transport</keyword>
<feature type="compositionally biased region" description="Basic and acidic residues" evidence="9">
    <location>
        <begin position="23"/>
        <end position="34"/>
    </location>
</feature>
<keyword evidence="4 10" id="KW-0812">Transmembrane</keyword>
<feature type="transmembrane region" description="Helical" evidence="10">
    <location>
        <begin position="415"/>
        <end position="433"/>
    </location>
</feature>